<feature type="chain" id="PRO_5046144422" description="Sulfotransferase domain-containing protein" evidence="1">
    <location>
        <begin position="18"/>
        <end position="396"/>
    </location>
</feature>
<sequence length="396" mass="43207">MMMRMLVVALAVAAGRAKPKKRPAPPPPDDAAVDAARELAARNRAALAAILARLAGGDEARLCAGPFPEKRAAALQWLHVPKCGSTFATTFVKYGCDALAKRPDVYLGAPPPPDLDKPDGRTLGTTALARMAGALCGDDHRFGLLHNDGVVASLTHFAAHYPIQNPKHDPRVAVVLRSPNQRTLSAYHFGRHLWGSEMKNREGTIGSRHFIRWRSFISAAMAGPRDYAAMPGLQGCFTKMLHGCYCATRPKEVPPDLRRTYAGDASQVACPWQWKTLDVALARAAAARLRRFAFVGLQEAYNASVCLFHKRHGGDVDPAEFGLFNVGYAQRDKQHHLSKAQQAGLQREKYGLSSLRAKPSWDEAPLGAYVDAIDELVWAAALERFEADVDAVLSRD</sequence>
<evidence type="ECO:0000256" key="1">
    <source>
        <dbReference type="SAM" id="SignalP"/>
    </source>
</evidence>
<evidence type="ECO:0008006" key="4">
    <source>
        <dbReference type="Google" id="ProtNLM"/>
    </source>
</evidence>
<comment type="caution">
    <text evidence="2">The sequence shown here is derived from an EMBL/GenBank/DDBJ whole genome shotgun (WGS) entry which is preliminary data.</text>
</comment>
<dbReference type="Proteomes" id="UP001363151">
    <property type="component" value="Unassembled WGS sequence"/>
</dbReference>
<evidence type="ECO:0000313" key="3">
    <source>
        <dbReference type="Proteomes" id="UP001363151"/>
    </source>
</evidence>
<accession>A0ABR1FVT8</accession>
<organism evidence="2 3">
    <name type="scientific">Aureococcus anophagefferens</name>
    <name type="common">Harmful bloom alga</name>
    <dbReference type="NCBI Taxonomy" id="44056"/>
    <lineage>
        <taxon>Eukaryota</taxon>
        <taxon>Sar</taxon>
        <taxon>Stramenopiles</taxon>
        <taxon>Ochrophyta</taxon>
        <taxon>Pelagophyceae</taxon>
        <taxon>Pelagomonadales</taxon>
        <taxon>Pelagomonadaceae</taxon>
        <taxon>Aureococcus</taxon>
    </lineage>
</organism>
<proteinExistence type="predicted"/>
<protein>
    <recommendedName>
        <fullName evidence="4">Sulfotransferase domain-containing protein</fullName>
    </recommendedName>
</protein>
<feature type="signal peptide" evidence="1">
    <location>
        <begin position="1"/>
        <end position="17"/>
    </location>
</feature>
<evidence type="ECO:0000313" key="2">
    <source>
        <dbReference type="EMBL" id="KAK7239587.1"/>
    </source>
</evidence>
<name>A0ABR1FVT8_AURAN</name>
<dbReference type="EMBL" id="JBBJCI010000223">
    <property type="protein sequence ID" value="KAK7239587.1"/>
    <property type="molecule type" value="Genomic_DNA"/>
</dbReference>
<keyword evidence="1" id="KW-0732">Signal</keyword>
<gene>
    <name evidence="2" type="ORF">SO694_00028160</name>
</gene>
<dbReference type="Gene3D" id="3.40.50.300">
    <property type="entry name" value="P-loop containing nucleotide triphosphate hydrolases"/>
    <property type="match status" value="1"/>
</dbReference>
<dbReference type="InterPro" id="IPR027417">
    <property type="entry name" value="P-loop_NTPase"/>
</dbReference>
<keyword evidence="3" id="KW-1185">Reference proteome</keyword>
<reference evidence="2 3" key="1">
    <citation type="submission" date="2024-03" db="EMBL/GenBank/DDBJ databases">
        <title>Aureococcus anophagefferens CCMP1851 and Kratosvirus quantuckense: Draft genome of a second virus-susceptible host strain in the model system.</title>
        <authorList>
            <person name="Chase E."/>
            <person name="Truchon A.R."/>
            <person name="Schepens W."/>
            <person name="Wilhelm S.W."/>
        </authorList>
    </citation>
    <scope>NUCLEOTIDE SEQUENCE [LARGE SCALE GENOMIC DNA]</scope>
    <source>
        <strain evidence="2 3">CCMP1851</strain>
    </source>
</reference>